<accession>A0A919THT6</accession>
<proteinExistence type="predicted"/>
<keyword evidence="3" id="KW-1185">Reference proteome</keyword>
<dbReference type="Proteomes" id="UP000677082">
    <property type="component" value="Unassembled WGS sequence"/>
</dbReference>
<evidence type="ECO:0000313" key="3">
    <source>
        <dbReference type="Proteomes" id="UP000677082"/>
    </source>
</evidence>
<dbReference type="AlphaFoldDB" id="A0A919THT6"/>
<feature type="region of interest" description="Disordered" evidence="1">
    <location>
        <begin position="1"/>
        <end position="47"/>
    </location>
</feature>
<sequence>MVVLAAEWEHRTPDERVPDSPKSPAKGTEQAAAADGQGLSARDRARSSELHAYNHKAALTGTDDVMLTKGGPPELPRLGSWPAIGRALALPRISDSSPRLGSPTYT</sequence>
<gene>
    <name evidence="2" type="ORF">Ato02nite_074100</name>
</gene>
<evidence type="ECO:0000313" key="2">
    <source>
        <dbReference type="EMBL" id="GIM95617.1"/>
    </source>
</evidence>
<protein>
    <submittedName>
        <fullName evidence="2">Uncharacterized protein</fullName>
    </submittedName>
</protein>
<comment type="caution">
    <text evidence="2">The sequence shown here is derived from an EMBL/GenBank/DDBJ whole genome shotgun (WGS) entry which is preliminary data.</text>
</comment>
<evidence type="ECO:0000256" key="1">
    <source>
        <dbReference type="SAM" id="MobiDB-lite"/>
    </source>
</evidence>
<name>A0A919THT6_9ACTN</name>
<reference evidence="2 3" key="1">
    <citation type="submission" date="2021-03" db="EMBL/GenBank/DDBJ databases">
        <title>Whole genome shotgun sequence of Actinoplanes toevensis NBRC 105298.</title>
        <authorList>
            <person name="Komaki H."/>
            <person name="Tamura T."/>
        </authorList>
    </citation>
    <scope>NUCLEOTIDE SEQUENCE [LARGE SCALE GENOMIC DNA]</scope>
    <source>
        <strain evidence="2 3">NBRC 105298</strain>
    </source>
</reference>
<organism evidence="2 3">
    <name type="scientific">Paractinoplanes toevensis</name>
    <dbReference type="NCBI Taxonomy" id="571911"/>
    <lineage>
        <taxon>Bacteria</taxon>
        <taxon>Bacillati</taxon>
        <taxon>Actinomycetota</taxon>
        <taxon>Actinomycetes</taxon>
        <taxon>Micromonosporales</taxon>
        <taxon>Micromonosporaceae</taxon>
        <taxon>Paractinoplanes</taxon>
    </lineage>
</organism>
<dbReference type="EMBL" id="BOQN01000095">
    <property type="protein sequence ID" value="GIM95617.1"/>
    <property type="molecule type" value="Genomic_DNA"/>
</dbReference>
<feature type="compositionally biased region" description="Basic and acidic residues" evidence="1">
    <location>
        <begin position="7"/>
        <end position="19"/>
    </location>
</feature>